<dbReference type="PANTHER" id="PTHR33048:SF47">
    <property type="entry name" value="INTEGRAL MEMBRANE PROTEIN-RELATED"/>
    <property type="match status" value="1"/>
</dbReference>
<dbReference type="InterPro" id="IPR052337">
    <property type="entry name" value="SAT4-like"/>
</dbReference>
<dbReference type="GO" id="GO:0016020">
    <property type="term" value="C:membrane"/>
    <property type="evidence" value="ECO:0007669"/>
    <property type="project" value="UniProtKB-SubCell"/>
</dbReference>
<name>A0A6A6CC59_ZASCE</name>
<comment type="similarity">
    <text evidence="5">Belongs to the SAT4 family.</text>
</comment>
<dbReference type="EMBL" id="ML993602">
    <property type="protein sequence ID" value="KAF2164777.1"/>
    <property type="molecule type" value="Genomic_DNA"/>
</dbReference>
<keyword evidence="2 6" id="KW-0812">Transmembrane</keyword>
<keyword evidence="4 6" id="KW-0472">Membrane</keyword>
<reference evidence="8" key="1">
    <citation type="journal article" date="2020" name="Stud. Mycol.">
        <title>101 Dothideomycetes genomes: a test case for predicting lifestyles and emergence of pathogens.</title>
        <authorList>
            <person name="Haridas S."/>
            <person name="Albert R."/>
            <person name="Binder M."/>
            <person name="Bloem J."/>
            <person name="Labutti K."/>
            <person name="Salamov A."/>
            <person name="Andreopoulos B."/>
            <person name="Baker S."/>
            <person name="Barry K."/>
            <person name="Bills G."/>
            <person name="Bluhm B."/>
            <person name="Cannon C."/>
            <person name="Castanera R."/>
            <person name="Culley D."/>
            <person name="Daum C."/>
            <person name="Ezra D."/>
            <person name="Gonzalez J."/>
            <person name="Henrissat B."/>
            <person name="Kuo A."/>
            <person name="Liang C."/>
            <person name="Lipzen A."/>
            <person name="Lutzoni F."/>
            <person name="Magnuson J."/>
            <person name="Mondo S."/>
            <person name="Nolan M."/>
            <person name="Ohm R."/>
            <person name="Pangilinan J."/>
            <person name="Park H.-J."/>
            <person name="Ramirez L."/>
            <person name="Alfaro M."/>
            <person name="Sun H."/>
            <person name="Tritt A."/>
            <person name="Yoshinaga Y."/>
            <person name="Zwiers L.-H."/>
            <person name="Turgeon B."/>
            <person name="Goodwin S."/>
            <person name="Spatafora J."/>
            <person name="Crous P."/>
            <person name="Grigoriev I."/>
        </authorList>
    </citation>
    <scope>NUCLEOTIDE SEQUENCE</scope>
    <source>
        <strain evidence="8">ATCC 36951</strain>
    </source>
</reference>
<dbReference type="Proteomes" id="UP000799537">
    <property type="component" value="Unassembled WGS sequence"/>
</dbReference>
<organism evidence="8 9">
    <name type="scientific">Zasmidium cellare ATCC 36951</name>
    <dbReference type="NCBI Taxonomy" id="1080233"/>
    <lineage>
        <taxon>Eukaryota</taxon>
        <taxon>Fungi</taxon>
        <taxon>Dikarya</taxon>
        <taxon>Ascomycota</taxon>
        <taxon>Pezizomycotina</taxon>
        <taxon>Dothideomycetes</taxon>
        <taxon>Dothideomycetidae</taxon>
        <taxon>Mycosphaerellales</taxon>
        <taxon>Mycosphaerellaceae</taxon>
        <taxon>Zasmidium</taxon>
    </lineage>
</organism>
<dbReference type="GeneID" id="54560615"/>
<evidence type="ECO:0000256" key="3">
    <source>
        <dbReference type="ARBA" id="ARBA00022989"/>
    </source>
</evidence>
<dbReference type="InterPro" id="IPR049326">
    <property type="entry name" value="Rhodopsin_dom_fungi"/>
</dbReference>
<gene>
    <name evidence="8" type="ORF">M409DRAFT_24682</name>
</gene>
<keyword evidence="3 6" id="KW-1133">Transmembrane helix</keyword>
<comment type="subcellular location">
    <subcellularLocation>
        <location evidence="1">Membrane</location>
        <topology evidence="1">Multi-pass membrane protein</topology>
    </subcellularLocation>
</comment>
<keyword evidence="9" id="KW-1185">Reference proteome</keyword>
<evidence type="ECO:0000256" key="6">
    <source>
        <dbReference type="SAM" id="Phobius"/>
    </source>
</evidence>
<accession>A0A6A6CC59</accession>
<dbReference type="RefSeq" id="XP_033665666.1">
    <property type="nucleotide sequence ID" value="XM_033807343.1"/>
</dbReference>
<evidence type="ECO:0000313" key="8">
    <source>
        <dbReference type="EMBL" id="KAF2164777.1"/>
    </source>
</evidence>
<dbReference type="AlphaFoldDB" id="A0A6A6CC59"/>
<evidence type="ECO:0000259" key="7">
    <source>
        <dbReference type="Pfam" id="PF20684"/>
    </source>
</evidence>
<sequence length="202" mass="22123">MATNLTNPIDPARGAFDLAAGSQYIAIVSTTAIIWSILVFLVRAFLRMKVNGPFGWDDGACAAATIFGTSFSTIALVDVSYGLGEDIEHVANFHRNTFFLLLWCQSMLYMFASCFAQVSVAFLICRIAKVRMHLVLAYGLAIASGLCCLISTFLVVFACRFPTPWILSSTTCTINRWDIWLGNSIISGLVELFLVKTAVLLV</sequence>
<protein>
    <recommendedName>
        <fullName evidence="7">Rhodopsin domain-containing protein</fullName>
    </recommendedName>
</protein>
<evidence type="ECO:0000313" key="9">
    <source>
        <dbReference type="Proteomes" id="UP000799537"/>
    </source>
</evidence>
<feature type="transmembrane region" description="Helical" evidence="6">
    <location>
        <begin position="24"/>
        <end position="46"/>
    </location>
</feature>
<feature type="transmembrane region" description="Helical" evidence="6">
    <location>
        <begin position="179"/>
        <end position="201"/>
    </location>
</feature>
<dbReference type="Pfam" id="PF20684">
    <property type="entry name" value="Fung_rhodopsin"/>
    <property type="match status" value="1"/>
</dbReference>
<evidence type="ECO:0000256" key="4">
    <source>
        <dbReference type="ARBA" id="ARBA00023136"/>
    </source>
</evidence>
<evidence type="ECO:0000256" key="1">
    <source>
        <dbReference type="ARBA" id="ARBA00004141"/>
    </source>
</evidence>
<feature type="transmembrane region" description="Helical" evidence="6">
    <location>
        <begin position="135"/>
        <end position="159"/>
    </location>
</feature>
<feature type="domain" description="Rhodopsin" evidence="7">
    <location>
        <begin position="43"/>
        <end position="194"/>
    </location>
</feature>
<dbReference type="OrthoDB" id="3650882at2759"/>
<dbReference type="PANTHER" id="PTHR33048">
    <property type="entry name" value="PTH11-LIKE INTEGRAL MEMBRANE PROTEIN (AFU_ORTHOLOGUE AFUA_5G11245)"/>
    <property type="match status" value="1"/>
</dbReference>
<proteinExistence type="inferred from homology"/>
<evidence type="ECO:0000256" key="2">
    <source>
        <dbReference type="ARBA" id="ARBA00022692"/>
    </source>
</evidence>
<evidence type="ECO:0000256" key="5">
    <source>
        <dbReference type="ARBA" id="ARBA00038359"/>
    </source>
</evidence>
<feature type="transmembrane region" description="Helical" evidence="6">
    <location>
        <begin position="97"/>
        <end position="123"/>
    </location>
</feature>